<name>A0ABV1B5S4_9FIRM</name>
<dbReference type="EMBL" id="JBBMEK010000128">
    <property type="protein sequence ID" value="MEQ2365527.1"/>
    <property type="molecule type" value="Genomic_DNA"/>
</dbReference>
<protein>
    <submittedName>
        <fullName evidence="1">EsaB/YukD family protein</fullName>
    </submittedName>
</protein>
<comment type="caution">
    <text evidence="1">The sequence shown here is derived from an EMBL/GenBank/DDBJ whole genome shotgun (WGS) entry which is preliminary data.</text>
</comment>
<proteinExistence type="predicted"/>
<accession>A0ABV1B5S4</accession>
<organism evidence="1 2">
    <name type="scientific">Coprococcus intestinihominis</name>
    <dbReference type="NCBI Taxonomy" id="3133154"/>
    <lineage>
        <taxon>Bacteria</taxon>
        <taxon>Bacillati</taxon>
        <taxon>Bacillota</taxon>
        <taxon>Clostridia</taxon>
        <taxon>Lachnospirales</taxon>
        <taxon>Lachnospiraceae</taxon>
        <taxon>Coprococcus</taxon>
    </lineage>
</organism>
<reference evidence="1 2" key="1">
    <citation type="submission" date="2024-03" db="EMBL/GenBank/DDBJ databases">
        <title>Human intestinal bacterial collection.</title>
        <authorList>
            <person name="Pauvert C."/>
            <person name="Hitch T.C.A."/>
            <person name="Clavel T."/>
        </authorList>
    </citation>
    <scope>NUCLEOTIDE SEQUENCE [LARGE SCALE GENOMIC DNA]</scope>
    <source>
        <strain evidence="1 2">CLA-AA-H190</strain>
    </source>
</reference>
<gene>
    <name evidence="1" type="ORF">WMO25_10500</name>
</gene>
<evidence type="ECO:0000313" key="2">
    <source>
        <dbReference type="Proteomes" id="UP001469749"/>
    </source>
</evidence>
<sequence length="82" mass="8971">MEKISITVKIPALDSTYDFIVPNNMSVKNAQNLMIKILNSEYGISDKSADAMLFDTSDNTALRLECSFAQLGISDGAKLLLI</sequence>
<dbReference type="RefSeq" id="WP_349085285.1">
    <property type="nucleotide sequence ID" value="NZ_JBBMEK010000128.1"/>
</dbReference>
<keyword evidence="2" id="KW-1185">Reference proteome</keyword>
<dbReference type="Proteomes" id="UP001469749">
    <property type="component" value="Unassembled WGS sequence"/>
</dbReference>
<evidence type="ECO:0000313" key="1">
    <source>
        <dbReference type="EMBL" id="MEQ2365527.1"/>
    </source>
</evidence>